<evidence type="ECO:0008006" key="3">
    <source>
        <dbReference type="Google" id="ProtNLM"/>
    </source>
</evidence>
<protein>
    <recommendedName>
        <fullName evidence="3">Nuclear transport factor 2 family protein</fullName>
    </recommendedName>
</protein>
<proteinExistence type="predicted"/>
<accession>A0ABX8EK51</accession>
<evidence type="ECO:0000313" key="1">
    <source>
        <dbReference type="EMBL" id="QVT79448.1"/>
    </source>
</evidence>
<gene>
    <name evidence="1" type="ORF">ENKNEFLB_01829</name>
</gene>
<dbReference type="EMBL" id="CP075371">
    <property type="protein sequence ID" value="QVT79448.1"/>
    <property type="molecule type" value="Genomic_DNA"/>
</dbReference>
<dbReference type="Proteomes" id="UP000679307">
    <property type="component" value="Chromosome"/>
</dbReference>
<evidence type="ECO:0000313" key="2">
    <source>
        <dbReference type="Proteomes" id="UP000679307"/>
    </source>
</evidence>
<reference evidence="1 2" key="1">
    <citation type="submission" date="2021-05" db="EMBL/GenBank/DDBJ databases">
        <title>Complete genome of Nocardioides aquaticus KCTC 9944T isolated from meromictic and hypersaline Ekho Lake, Antarctica.</title>
        <authorList>
            <person name="Hwang K."/>
            <person name="Kim K.M."/>
            <person name="Choe H."/>
        </authorList>
    </citation>
    <scope>NUCLEOTIDE SEQUENCE [LARGE SCALE GENOMIC DNA]</scope>
    <source>
        <strain evidence="1 2">KCTC 9944</strain>
    </source>
</reference>
<organism evidence="1 2">
    <name type="scientific">Nocardioides aquaticus</name>
    <dbReference type="NCBI Taxonomy" id="160826"/>
    <lineage>
        <taxon>Bacteria</taxon>
        <taxon>Bacillati</taxon>
        <taxon>Actinomycetota</taxon>
        <taxon>Actinomycetes</taxon>
        <taxon>Propionibacteriales</taxon>
        <taxon>Nocardioidaceae</taxon>
        <taxon>Nocardioides</taxon>
    </lineage>
</organism>
<keyword evidence="2" id="KW-1185">Reference proteome</keyword>
<sequence length="214" mass="22199">MTLRRSRPGLPGGVSGPRRRLLPVVSARGVAVLLAGVVALGGCSGDEPAGPADRAPSSAAVTDARTTVSLGRVTGDLARARRAAARDAVAALVDRWFAAAYLGDEPPEGAGRAFPGFTPGVARQARADRALTTNAALAPRVDDVVGRRGDVVVDLLATGGRAQAATARFVLVMDLTGEVDRVDRVERVSGRLYLTPGGPGWQVVGYDVERGRQR</sequence>
<name>A0ABX8EK51_9ACTN</name>